<dbReference type="EMBL" id="HBUF01088932">
    <property type="protein sequence ID" value="CAG6635128.1"/>
    <property type="molecule type" value="Transcribed_RNA"/>
</dbReference>
<evidence type="ECO:0000313" key="1">
    <source>
        <dbReference type="EMBL" id="CAG6635127.1"/>
    </source>
</evidence>
<accession>A0A8D8QQ24</accession>
<organism evidence="1">
    <name type="scientific">Cacopsylla melanoneura</name>
    <dbReference type="NCBI Taxonomy" id="428564"/>
    <lineage>
        <taxon>Eukaryota</taxon>
        <taxon>Metazoa</taxon>
        <taxon>Ecdysozoa</taxon>
        <taxon>Arthropoda</taxon>
        <taxon>Hexapoda</taxon>
        <taxon>Insecta</taxon>
        <taxon>Pterygota</taxon>
        <taxon>Neoptera</taxon>
        <taxon>Paraneoptera</taxon>
        <taxon>Hemiptera</taxon>
        <taxon>Sternorrhyncha</taxon>
        <taxon>Psylloidea</taxon>
        <taxon>Psyllidae</taxon>
        <taxon>Psyllinae</taxon>
        <taxon>Cacopsylla</taxon>
    </lineage>
</organism>
<reference evidence="1" key="1">
    <citation type="submission" date="2021-05" db="EMBL/GenBank/DDBJ databases">
        <authorList>
            <person name="Alioto T."/>
            <person name="Alioto T."/>
            <person name="Gomez Garrido J."/>
        </authorList>
    </citation>
    <scope>NUCLEOTIDE SEQUENCE</scope>
</reference>
<name>A0A8D8QQ24_9HEMI</name>
<protein>
    <submittedName>
        <fullName evidence="1">Uncharacterized protein</fullName>
    </submittedName>
</protein>
<sequence length="99" mass="10875">MRNDSLGEHSLSCTYRSARQAIQAVPGVLPLRLSIFDHVSAKPGVISDSLTSTKCWRAVRGTTVIGIVGGLHDRHPISSVLMNDSWFDSHPSWDFSQNV</sequence>
<proteinExistence type="predicted"/>
<dbReference type="EMBL" id="HBUF01088931">
    <property type="protein sequence ID" value="CAG6635127.1"/>
    <property type="molecule type" value="Transcribed_RNA"/>
</dbReference>
<dbReference type="AlphaFoldDB" id="A0A8D8QQ24"/>